<keyword evidence="3" id="KW-1185">Reference proteome</keyword>
<reference evidence="2 3" key="1">
    <citation type="journal article" date="2015" name="Genome Biol. Evol.">
        <title>Phylogenomic analyses indicate that early fungi evolved digesting cell walls of algal ancestors of land plants.</title>
        <authorList>
            <person name="Chang Y."/>
            <person name="Wang S."/>
            <person name="Sekimoto S."/>
            <person name="Aerts A.L."/>
            <person name="Choi C."/>
            <person name="Clum A."/>
            <person name="LaButti K.M."/>
            <person name="Lindquist E.A."/>
            <person name="Yee Ngan C."/>
            <person name="Ohm R.A."/>
            <person name="Salamov A.A."/>
            <person name="Grigoriev I.V."/>
            <person name="Spatafora J.W."/>
            <person name="Berbee M.L."/>
        </authorList>
    </citation>
    <scope>NUCLEOTIDE SEQUENCE [LARGE SCALE GENOMIC DNA]</scope>
    <source>
        <strain evidence="2 3">JEL478</strain>
    </source>
</reference>
<proteinExistence type="predicted"/>
<evidence type="ECO:0000313" key="3">
    <source>
        <dbReference type="Proteomes" id="UP000070544"/>
    </source>
</evidence>
<evidence type="ECO:0000256" key="1">
    <source>
        <dbReference type="SAM" id="MobiDB-lite"/>
    </source>
</evidence>
<evidence type="ECO:0000313" key="2">
    <source>
        <dbReference type="EMBL" id="KXS17104.1"/>
    </source>
</evidence>
<feature type="region of interest" description="Disordered" evidence="1">
    <location>
        <begin position="19"/>
        <end position="51"/>
    </location>
</feature>
<protein>
    <submittedName>
        <fullName evidence="2">Uncharacterized protein</fullName>
    </submittedName>
</protein>
<organism evidence="2 3">
    <name type="scientific">Gonapodya prolifera (strain JEL478)</name>
    <name type="common">Monoblepharis prolifera</name>
    <dbReference type="NCBI Taxonomy" id="1344416"/>
    <lineage>
        <taxon>Eukaryota</taxon>
        <taxon>Fungi</taxon>
        <taxon>Fungi incertae sedis</taxon>
        <taxon>Chytridiomycota</taxon>
        <taxon>Chytridiomycota incertae sedis</taxon>
        <taxon>Monoblepharidomycetes</taxon>
        <taxon>Monoblepharidales</taxon>
        <taxon>Gonapodyaceae</taxon>
        <taxon>Gonapodya</taxon>
    </lineage>
</organism>
<sequence>MYRRRGSVYLGIEMDMATSTAEPSGKTYPPSHQRMLAQHDPSPPHPVDTLSQRPGKVIVVDKNVGPNIHFAACVSPTPFSVSASEGKNVENQWILGHESGEITPLLARQTCGFLAMTPIAGSLVDRIEQEVGTLKEIDAWVTQPGRLPFSAAHVVESLESLYYPTSAFVTLVRNNWNFADNIYRTRPDLPDILCEAAVLLDTTGGISGVQYSASERLFLQGLVHLQLNAFRGVLGLLRLSILGPSERTQL</sequence>
<gene>
    <name evidence="2" type="ORF">M427DRAFT_144398</name>
</gene>
<dbReference type="AlphaFoldDB" id="A0A139AKP3"/>
<dbReference type="EMBL" id="KQ965748">
    <property type="protein sequence ID" value="KXS17104.1"/>
    <property type="molecule type" value="Genomic_DNA"/>
</dbReference>
<dbReference type="Proteomes" id="UP000070544">
    <property type="component" value="Unassembled WGS sequence"/>
</dbReference>
<accession>A0A139AKP3</accession>
<name>A0A139AKP3_GONPJ</name>